<dbReference type="HOGENOM" id="CLU_1847320_0_0_1"/>
<reference evidence="1 3" key="2">
    <citation type="journal article" date="2013" name="Nature">
        <title>Insights into bilaterian evolution from three spiralian genomes.</title>
        <authorList>
            <person name="Simakov O."/>
            <person name="Marletaz F."/>
            <person name="Cho S.J."/>
            <person name="Edsinger-Gonzales E."/>
            <person name="Havlak P."/>
            <person name="Hellsten U."/>
            <person name="Kuo D.H."/>
            <person name="Larsson T."/>
            <person name="Lv J."/>
            <person name="Arendt D."/>
            <person name="Savage R."/>
            <person name="Osoegawa K."/>
            <person name="de Jong P."/>
            <person name="Grimwood J."/>
            <person name="Chapman J.A."/>
            <person name="Shapiro H."/>
            <person name="Aerts A."/>
            <person name="Otillar R.P."/>
            <person name="Terry A.Y."/>
            <person name="Boore J.L."/>
            <person name="Grigoriev I.V."/>
            <person name="Lindberg D.R."/>
            <person name="Seaver E.C."/>
            <person name="Weisblat D.A."/>
            <person name="Putnam N.H."/>
            <person name="Rokhsar D.S."/>
        </authorList>
    </citation>
    <scope>NUCLEOTIDE SEQUENCE</scope>
</reference>
<proteinExistence type="predicted"/>
<gene>
    <name evidence="2" type="primary">20207570</name>
    <name evidence="1" type="ORF">HELRODRAFT_180100</name>
</gene>
<protein>
    <submittedName>
        <fullName evidence="1 2">Uncharacterized protein</fullName>
    </submittedName>
</protein>
<organism evidence="2 3">
    <name type="scientific">Helobdella robusta</name>
    <name type="common">Californian leech</name>
    <dbReference type="NCBI Taxonomy" id="6412"/>
    <lineage>
        <taxon>Eukaryota</taxon>
        <taxon>Metazoa</taxon>
        <taxon>Spiralia</taxon>
        <taxon>Lophotrochozoa</taxon>
        <taxon>Annelida</taxon>
        <taxon>Clitellata</taxon>
        <taxon>Hirudinea</taxon>
        <taxon>Rhynchobdellida</taxon>
        <taxon>Glossiphoniidae</taxon>
        <taxon>Helobdella</taxon>
    </lineage>
</organism>
<reference evidence="2" key="3">
    <citation type="submission" date="2015-06" db="UniProtKB">
        <authorList>
            <consortium name="EnsemblMetazoa"/>
        </authorList>
    </citation>
    <scope>IDENTIFICATION</scope>
</reference>
<accession>T1FFH1</accession>
<dbReference type="InParanoid" id="T1FFH1"/>
<reference evidence="3" key="1">
    <citation type="submission" date="2012-12" db="EMBL/GenBank/DDBJ databases">
        <authorList>
            <person name="Hellsten U."/>
            <person name="Grimwood J."/>
            <person name="Chapman J.A."/>
            <person name="Shapiro H."/>
            <person name="Aerts A."/>
            <person name="Otillar R.P."/>
            <person name="Terry A.Y."/>
            <person name="Boore J.L."/>
            <person name="Simakov O."/>
            <person name="Marletaz F."/>
            <person name="Cho S.-J."/>
            <person name="Edsinger-Gonzales E."/>
            <person name="Havlak P."/>
            <person name="Kuo D.-H."/>
            <person name="Larsson T."/>
            <person name="Lv J."/>
            <person name="Arendt D."/>
            <person name="Savage R."/>
            <person name="Osoegawa K."/>
            <person name="de Jong P."/>
            <person name="Lindberg D.R."/>
            <person name="Seaver E.C."/>
            <person name="Weisblat D.A."/>
            <person name="Putnam N.H."/>
            <person name="Grigoriev I.V."/>
            <person name="Rokhsar D.S."/>
        </authorList>
    </citation>
    <scope>NUCLEOTIDE SEQUENCE</scope>
</reference>
<evidence type="ECO:0000313" key="1">
    <source>
        <dbReference type="EMBL" id="ESN94768.1"/>
    </source>
</evidence>
<dbReference type="EMBL" id="KB097563">
    <property type="protein sequence ID" value="ESN94768.1"/>
    <property type="molecule type" value="Genomic_DNA"/>
</dbReference>
<dbReference type="EMBL" id="AMQM01007106">
    <property type="status" value="NOT_ANNOTATED_CDS"/>
    <property type="molecule type" value="Genomic_DNA"/>
</dbReference>
<dbReference type="CTD" id="20207570"/>
<evidence type="ECO:0000313" key="2">
    <source>
        <dbReference type="EnsemblMetazoa" id="HelroP180100"/>
    </source>
</evidence>
<name>T1FFH1_HELRO</name>
<dbReference type="KEGG" id="hro:HELRODRAFT_180100"/>
<dbReference type="Proteomes" id="UP000015101">
    <property type="component" value="Unassembled WGS sequence"/>
</dbReference>
<keyword evidence="3" id="KW-1185">Reference proteome</keyword>
<dbReference type="RefSeq" id="XP_009027130.1">
    <property type="nucleotide sequence ID" value="XM_009028882.1"/>
</dbReference>
<sequence>MKRSVMDDDDCDVFDGRDPAGQVAESNKLSRHVVQVRMFLCCDWWCFYSIDVMKRHEHGQRASQRVVRESNIRTISSSAPALNLRVMNRKFQITDEHIPTELSLTFDSIVLVSLTQEKILNFGRMFVCTSRSYHFTLAA</sequence>
<dbReference type="AlphaFoldDB" id="T1FFH1"/>
<evidence type="ECO:0000313" key="3">
    <source>
        <dbReference type="Proteomes" id="UP000015101"/>
    </source>
</evidence>
<dbReference type="EnsemblMetazoa" id="HelroT180100">
    <property type="protein sequence ID" value="HelroP180100"/>
    <property type="gene ID" value="HelroG180100"/>
</dbReference>
<dbReference type="GeneID" id="20207570"/>